<gene>
    <name evidence="1" type="ORF">GBA65_07980</name>
</gene>
<sequence>MSDAEPDFEVEAASLGEFLRLLKERSDGSLGWQGYGSSGRAIFVAKTMDRRPSYYGFPLVRRYVVAAFAHGRDRFSYTRTTSNAVELPEMVARIEDRQQGAYEEVRAEIERGLEDSDLNVSVHEGFLHRAADNGRVRRDEGG</sequence>
<organism evidence="1 2">
    <name type="scientific">Rubrobacter marinus</name>
    <dbReference type="NCBI Taxonomy" id="2653852"/>
    <lineage>
        <taxon>Bacteria</taxon>
        <taxon>Bacillati</taxon>
        <taxon>Actinomycetota</taxon>
        <taxon>Rubrobacteria</taxon>
        <taxon>Rubrobacterales</taxon>
        <taxon>Rubrobacteraceae</taxon>
        <taxon>Rubrobacter</taxon>
    </lineage>
</organism>
<dbReference type="KEGG" id="rmar:GBA65_07980"/>
<evidence type="ECO:0000313" key="1">
    <source>
        <dbReference type="EMBL" id="QIN78469.1"/>
    </source>
</evidence>
<accession>A0A6G8PW83</accession>
<dbReference type="AlphaFoldDB" id="A0A6G8PW83"/>
<dbReference type="EMBL" id="CP045121">
    <property type="protein sequence ID" value="QIN78469.1"/>
    <property type="molecule type" value="Genomic_DNA"/>
</dbReference>
<name>A0A6G8PW83_9ACTN</name>
<keyword evidence="2" id="KW-1185">Reference proteome</keyword>
<reference evidence="1 2" key="1">
    <citation type="submission" date="2019-10" db="EMBL/GenBank/DDBJ databases">
        <title>Rubrobacter sp nov SCSIO 52915 isolated from a deep-sea sediment in the South China Sea.</title>
        <authorList>
            <person name="Chen R.W."/>
        </authorList>
    </citation>
    <scope>NUCLEOTIDE SEQUENCE [LARGE SCALE GENOMIC DNA]</scope>
    <source>
        <strain evidence="1 2">SCSIO 52915</strain>
    </source>
</reference>
<evidence type="ECO:0000313" key="2">
    <source>
        <dbReference type="Proteomes" id="UP000502706"/>
    </source>
</evidence>
<proteinExistence type="predicted"/>
<dbReference type="Proteomes" id="UP000502706">
    <property type="component" value="Chromosome"/>
</dbReference>
<dbReference type="RefSeq" id="WP_166396147.1">
    <property type="nucleotide sequence ID" value="NZ_CP045121.1"/>
</dbReference>
<protein>
    <submittedName>
        <fullName evidence="1">Uncharacterized protein</fullName>
    </submittedName>
</protein>